<proteinExistence type="predicted"/>
<dbReference type="InterPro" id="IPR014917">
    <property type="entry name" value="DUF1800"/>
</dbReference>
<accession>A0A1H9GP26</accession>
<dbReference type="Pfam" id="PF08811">
    <property type="entry name" value="DUF1800"/>
    <property type="match status" value="1"/>
</dbReference>
<evidence type="ECO:0008006" key="3">
    <source>
        <dbReference type="Google" id="ProtNLM"/>
    </source>
</evidence>
<reference evidence="2" key="1">
    <citation type="submission" date="2016-10" db="EMBL/GenBank/DDBJ databases">
        <authorList>
            <person name="Varghese N."/>
            <person name="Submissions S."/>
        </authorList>
    </citation>
    <scope>NUCLEOTIDE SEQUENCE [LARGE SCALE GENOMIC DNA]</scope>
    <source>
        <strain evidence="2">DSM 24740</strain>
    </source>
</reference>
<evidence type="ECO:0000313" key="1">
    <source>
        <dbReference type="EMBL" id="SEQ51754.1"/>
    </source>
</evidence>
<keyword evidence="2" id="KW-1185">Reference proteome</keyword>
<dbReference type="STRING" id="478744.SAMN05444359_11141"/>
<protein>
    <recommendedName>
        <fullName evidence="3">DUF1800 domain-containing protein</fullName>
    </recommendedName>
</protein>
<dbReference type="Proteomes" id="UP000199021">
    <property type="component" value="Unassembled WGS sequence"/>
</dbReference>
<dbReference type="InParanoid" id="A0A1H9GP26"/>
<name>A0A1H9GP26_9BACT</name>
<gene>
    <name evidence="1" type="ORF">SAMN05444359_11141</name>
</gene>
<evidence type="ECO:0000313" key="2">
    <source>
        <dbReference type="Proteomes" id="UP000199021"/>
    </source>
</evidence>
<sequence>MYGPKLSEIHEAVRDGLSATIDRLFEPMPVPAPPINYVFTGDPTIPVGTTWVDKPYRVQDDENYRIQSLNAWYIHNKLSDTVNIQEKLNLFWVNHFGMSGVIDHRAQYKTIELFYTYGSGHFGTLLEQITVDPGMLQFLDGEVNHRNNPNENYARELLELYTIQKGVQIGGGDYSNYTEQDVAAAARILTGWRNYDFVFSDNDTPVDSYFDSSYHDEGEKIMSYHFGNRVISNQGEEEYRVLISLILEQEETAYAISRELYRYFVYSEIPEEVEQTVIACMANRLLSNGYNIGTVLKELLGSQHFFDLSFRGAMIKNPYEFVLGVVRPLGGYDHLNLTTNIHYQMGSQLSNLISTMNMSFLFSPTVSGWRAYYDSPGYTRNWVSPVLLQRRREFSDGVTSPHFHTNNYLLPLDLIGFFSSLETPGDVNNLIDQLILLFLPKRPSPFRVSILQEQILEGLPAFTWLELYADFISNPNDEEISNLIERRVRRLLQAIFNMAEFQLQ</sequence>
<organism evidence="1 2">
    <name type="scientific">Neolewinella agarilytica</name>
    <dbReference type="NCBI Taxonomy" id="478744"/>
    <lineage>
        <taxon>Bacteria</taxon>
        <taxon>Pseudomonadati</taxon>
        <taxon>Bacteroidota</taxon>
        <taxon>Saprospiria</taxon>
        <taxon>Saprospirales</taxon>
        <taxon>Lewinellaceae</taxon>
        <taxon>Neolewinella</taxon>
    </lineage>
</organism>
<dbReference type="EMBL" id="FOFB01000011">
    <property type="protein sequence ID" value="SEQ51754.1"/>
    <property type="molecule type" value="Genomic_DNA"/>
</dbReference>
<dbReference type="AlphaFoldDB" id="A0A1H9GP26"/>